<feature type="region of interest" description="Disordered" evidence="1">
    <location>
        <begin position="1"/>
        <end position="58"/>
    </location>
</feature>
<dbReference type="Proteomes" id="UP000198501">
    <property type="component" value="Unassembled WGS sequence"/>
</dbReference>
<gene>
    <name evidence="2" type="ORF">GCM10007915_00810</name>
    <name evidence="3" type="ORF">SAMN05660405_02107</name>
</gene>
<reference evidence="2" key="4">
    <citation type="submission" date="2023-01" db="EMBL/GenBank/DDBJ databases">
        <title>Draft genome sequence of Psychrobacter pacificensis strain NBRC 103191.</title>
        <authorList>
            <person name="Sun Q."/>
            <person name="Mori K."/>
        </authorList>
    </citation>
    <scope>NUCLEOTIDE SEQUENCE</scope>
    <source>
        <strain evidence="2">NBRC 103191</strain>
    </source>
</reference>
<dbReference type="AlphaFoldDB" id="A0A1G6ZK89"/>
<accession>A0A1G6ZK89</accession>
<reference evidence="2" key="1">
    <citation type="journal article" date="2014" name="Int. J. Syst. Evol. Microbiol.">
        <title>Complete genome of a new Firmicutes species belonging to the dominant human colonic microbiota ('Ruminococcus bicirculans') reveals two chromosomes and a selective capacity to utilize plant glucans.</title>
        <authorList>
            <consortium name="NISC Comparative Sequencing Program"/>
            <person name="Wegmann U."/>
            <person name="Louis P."/>
            <person name="Goesmann A."/>
            <person name="Henrissat B."/>
            <person name="Duncan S.H."/>
            <person name="Flint H.J."/>
        </authorList>
    </citation>
    <scope>NUCLEOTIDE SEQUENCE</scope>
    <source>
        <strain evidence="2">NBRC 103191</strain>
    </source>
</reference>
<organism evidence="3 4">
    <name type="scientific">Psychrobacter pacificensis</name>
    <dbReference type="NCBI Taxonomy" id="112002"/>
    <lineage>
        <taxon>Bacteria</taxon>
        <taxon>Pseudomonadati</taxon>
        <taxon>Pseudomonadota</taxon>
        <taxon>Gammaproteobacteria</taxon>
        <taxon>Moraxellales</taxon>
        <taxon>Moraxellaceae</taxon>
        <taxon>Psychrobacter</taxon>
    </lineage>
</organism>
<feature type="compositionally biased region" description="Basic residues" evidence="1">
    <location>
        <begin position="8"/>
        <end position="30"/>
    </location>
</feature>
<reference evidence="5" key="3">
    <citation type="journal article" date="2019" name="Int. J. Syst. Evol. Microbiol.">
        <title>The Global Catalogue of Microorganisms (GCM) 10K type strain sequencing project: providing services to taxonomists for standard genome sequencing and annotation.</title>
        <authorList>
            <consortium name="The Broad Institute Genomics Platform"/>
            <consortium name="The Broad Institute Genome Sequencing Center for Infectious Disease"/>
            <person name="Wu L."/>
            <person name="Ma J."/>
        </authorList>
    </citation>
    <scope>NUCLEOTIDE SEQUENCE [LARGE SCALE GENOMIC DNA]</scope>
    <source>
        <strain evidence="5">NBRC 103191</strain>
    </source>
</reference>
<dbReference type="EMBL" id="BSOK01000004">
    <property type="protein sequence ID" value="GLR27843.1"/>
    <property type="molecule type" value="Genomic_DNA"/>
</dbReference>
<evidence type="ECO:0000256" key="1">
    <source>
        <dbReference type="SAM" id="MobiDB-lite"/>
    </source>
</evidence>
<evidence type="ECO:0000313" key="5">
    <source>
        <dbReference type="Proteomes" id="UP001156645"/>
    </source>
</evidence>
<proteinExistence type="predicted"/>
<evidence type="ECO:0000313" key="4">
    <source>
        <dbReference type="Proteomes" id="UP000198501"/>
    </source>
</evidence>
<sequence length="58" mass="6434">MAKNTGRSTRRGSVKARTQMKHPSNPKHSLKRDAATGRFMSGMKGSYKGVAQEVDSRR</sequence>
<reference evidence="3 4" key="2">
    <citation type="submission" date="2016-10" db="EMBL/GenBank/DDBJ databases">
        <authorList>
            <person name="de Groot N.N."/>
        </authorList>
    </citation>
    <scope>NUCLEOTIDE SEQUENCE [LARGE SCALE GENOMIC DNA]</scope>
    <source>
        <strain evidence="3 4">DSM 23406</strain>
    </source>
</reference>
<dbReference type="EMBL" id="FNAL01000018">
    <property type="protein sequence ID" value="SDE03038.1"/>
    <property type="molecule type" value="Genomic_DNA"/>
</dbReference>
<dbReference type="Proteomes" id="UP001156645">
    <property type="component" value="Unassembled WGS sequence"/>
</dbReference>
<protein>
    <submittedName>
        <fullName evidence="3">Uncharacterized protein</fullName>
    </submittedName>
</protein>
<name>A0A1G6ZK89_9GAMM</name>
<dbReference type="RefSeq" id="WP_167669410.1">
    <property type="nucleotide sequence ID" value="NZ_BSOK01000004.1"/>
</dbReference>
<evidence type="ECO:0000313" key="3">
    <source>
        <dbReference type="EMBL" id="SDE03038.1"/>
    </source>
</evidence>
<evidence type="ECO:0000313" key="2">
    <source>
        <dbReference type="EMBL" id="GLR27843.1"/>
    </source>
</evidence>
<keyword evidence="5" id="KW-1185">Reference proteome</keyword>